<protein>
    <submittedName>
        <fullName evidence="5">Uncharacterized protein</fullName>
    </submittedName>
</protein>
<dbReference type="GO" id="GO:0004519">
    <property type="term" value="F:endonuclease activity"/>
    <property type="evidence" value="ECO:0007669"/>
    <property type="project" value="UniProtKB-UniRule"/>
</dbReference>
<dbReference type="InterPro" id="IPR058552">
    <property type="entry name" value="RAG1_DNA-bd"/>
</dbReference>
<evidence type="ECO:0000313" key="5">
    <source>
        <dbReference type="EnsemblMetazoa" id="XP_030831396"/>
    </source>
</evidence>
<dbReference type="GO" id="GO:0005634">
    <property type="term" value="C:nucleus"/>
    <property type="evidence" value="ECO:0007669"/>
    <property type="project" value="UniProtKB-SubCell"/>
</dbReference>
<dbReference type="GO" id="GO:0042393">
    <property type="term" value="F:histone binding"/>
    <property type="evidence" value="ECO:0007669"/>
    <property type="project" value="UniProtKB-UniRule"/>
</dbReference>
<dbReference type="GO" id="GO:0042803">
    <property type="term" value="F:protein homodimerization activity"/>
    <property type="evidence" value="ECO:0007669"/>
    <property type="project" value="UniProtKB-UniRule"/>
</dbReference>
<evidence type="ECO:0000259" key="3">
    <source>
        <dbReference type="Pfam" id="PF26100"/>
    </source>
</evidence>
<dbReference type="PANTHER" id="PTHR11539">
    <property type="entry name" value="VDJ RECOMBINATION ACTIVATING PROTEIN 1 RAG1"/>
    <property type="match status" value="1"/>
</dbReference>
<accession>A0A7M7N5R8</accession>
<dbReference type="InterPro" id="IPR058554">
    <property type="entry name" value="RAG1_RNase_H"/>
</dbReference>
<evidence type="ECO:0000259" key="4">
    <source>
        <dbReference type="Pfam" id="PF26101"/>
    </source>
</evidence>
<dbReference type="EnsemblMetazoa" id="XM_030975536">
    <property type="protein sequence ID" value="XP_030831396"/>
    <property type="gene ID" value="LOC115920226"/>
</dbReference>
<dbReference type="RefSeq" id="XP_030831396.1">
    <property type="nucleotide sequence ID" value="XM_030975536.1"/>
</dbReference>
<feature type="domain" description="V(D)J recombination-activating protein 1 pre-RNase H" evidence="2">
    <location>
        <begin position="51"/>
        <end position="128"/>
    </location>
</feature>
<dbReference type="Proteomes" id="UP000007110">
    <property type="component" value="Unassembled WGS sequence"/>
</dbReference>
<dbReference type="InterPro" id="IPR024627">
    <property type="entry name" value="RAG1"/>
</dbReference>
<name>A0A7M7N5R8_STRPU</name>
<reference evidence="5" key="2">
    <citation type="submission" date="2021-01" db="UniProtKB">
        <authorList>
            <consortium name="EnsemblMetazoa"/>
        </authorList>
    </citation>
    <scope>IDENTIFICATION</scope>
</reference>
<dbReference type="InterPro" id="IPR058555">
    <property type="entry name" value="RAG1_ZnC2"/>
</dbReference>
<dbReference type="GO" id="GO:0061630">
    <property type="term" value="F:ubiquitin protein ligase activity"/>
    <property type="evidence" value="ECO:0007669"/>
    <property type="project" value="UniProtKB-UniRule"/>
</dbReference>
<reference evidence="6" key="1">
    <citation type="submission" date="2015-02" db="EMBL/GenBank/DDBJ databases">
        <title>Genome sequencing for Strongylocentrotus purpuratus.</title>
        <authorList>
            <person name="Murali S."/>
            <person name="Liu Y."/>
            <person name="Vee V."/>
            <person name="English A."/>
            <person name="Wang M."/>
            <person name="Skinner E."/>
            <person name="Han Y."/>
            <person name="Muzny D.M."/>
            <person name="Worley K.C."/>
            <person name="Gibbs R.A."/>
        </authorList>
    </citation>
    <scope>NUCLEOTIDE SEQUENCE</scope>
</reference>
<dbReference type="OMA" id="NINNRWR"/>
<dbReference type="GO" id="GO:0043565">
    <property type="term" value="F:sequence-specific DNA binding"/>
    <property type="evidence" value="ECO:0007669"/>
    <property type="project" value="UniProtKB-UniRule"/>
</dbReference>
<dbReference type="GO" id="GO:0006325">
    <property type="term" value="P:chromatin organization"/>
    <property type="evidence" value="ECO:0007669"/>
    <property type="project" value="UniProtKB-KW"/>
</dbReference>
<dbReference type="Pfam" id="PF26100">
    <property type="entry name" value="RAG1_RNase_H"/>
    <property type="match status" value="1"/>
</dbReference>
<dbReference type="KEGG" id="spu:115920226"/>
<feature type="domain" description="V(D)J recombination-activating protein 1 ZnC2" evidence="4">
    <location>
        <begin position="258"/>
        <end position="320"/>
    </location>
</feature>
<dbReference type="Pfam" id="PF26024">
    <property type="entry name" value="RAG1_DNA-bd"/>
    <property type="match status" value="1"/>
</dbReference>
<evidence type="ECO:0000313" key="6">
    <source>
        <dbReference type="Proteomes" id="UP000007110"/>
    </source>
</evidence>
<dbReference type="Pfam" id="PF26101">
    <property type="entry name" value="RAG1_ZnC2"/>
    <property type="match status" value="1"/>
</dbReference>
<dbReference type="InParanoid" id="A0A7M7N5R8"/>
<dbReference type="AlphaFoldDB" id="A0A7M7N5R8"/>
<dbReference type="OrthoDB" id="10044424at2759"/>
<dbReference type="Pfam" id="PF26025">
    <property type="entry name" value="RAG1_pre-RNase_H"/>
    <property type="match status" value="1"/>
</dbReference>
<dbReference type="InterPro" id="IPR058553">
    <property type="entry name" value="RAG1_pre-RNase_H"/>
</dbReference>
<evidence type="ECO:0000259" key="1">
    <source>
        <dbReference type="Pfam" id="PF26024"/>
    </source>
</evidence>
<organism evidence="5 6">
    <name type="scientific">Strongylocentrotus purpuratus</name>
    <name type="common">Purple sea urchin</name>
    <dbReference type="NCBI Taxonomy" id="7668"/>
    <lineage>
        <taxon>Eukaryota</taxon>
        <taxon>Metazoa</taxon>
        <taxon>Echinodermata</taxon>
        <taxon>Eleutherozoa</taxon>
        <taxon>Echinozoa</taxon>
        <taxon>Echinoidea</taxon>
        <taxon>Euechinoidea</taxon>
        <taxon>Echinacea</taxon>
        <taxon>Camarodonta</taxon>
        <taxon>Echinidea</taxon>
        <taxon>Strongylocentrotidae</taxon>
        <taxon>Strongylocentrotus</taxon>
    </lineage>
</organism>
<dbReference type="GO" id="GO:0033151">
    <property type="term" value="P:V(D)J recombination"/>
    <property type="evidence" value="ECO:0007669"/>
    <property type="project" value="UniProtKB-UniRule"/>
</dbReference>
<feature type="domain" description="V(D)J recombination-activating protein 1 RNase H" evidence="3">
    <location>
        <begin position="131"/>
        <end position="256"/>
    </location>
</feature>
<sequence>MTSKTRYKEQYRQMRHNGNNILKPPHVLDEVETNYMPGSVRLRLQGTTDLIHHTPVKAGQAHIEYGPLSFEPDVIQSEMYPGFDAPPPNFQGVHWDNSHALAKTLEEQESDIASGLHKCGISPEKDIQNLMTVKDGADGMGNISIFREASDILLPDKAFRAAFAIIRCEVMKDGERTTVYEPSDLNSVTITRLLIGCTGDENNSASAKCMLHTMERQRELSININNRWRRHKVMFYNSMIDEKLDRADCGLQGSGSKYLYTLCQATRQEARAAIGSFEIDRSVEEVLETASYVIVNPDKRPSNELADAAQGVKEFPVFMSTPRWKLLDATLDDITFGSFF</sequence>
<keyword evidence="6" id="KW-1185">Reference proteome</keyword>
<evidence type="ECO:0000259" key="2">
    <source>
        <dbReference type="Pfam" id="PF26025"/>
    </source>
</evidence>
<dbReference type="GO" id="GO:0016787">
    <property type="term" value="F:hydrolase activity"/>
    <property type="evidence" value="ECO:0007669"/>
    <property type="project" value="UniProtKB-KW"/>
</dbReference>
<dbReference type="GO" id="GO:0008270">
    <property type="term" value="F:zinc ion binding"/>
    <property type="evidence" value="ECO:0007669"/>
    <property type="project" value="UniProtKB-UniRule"/>
</dbReference>
<dbReference type="GeneID" id="115920226"/>
<dbReference type="PANTHER" id="PTHR11539:SF0">
    <property type="entry name" value="V(D)J RECOMBINATION-ACTIVATING PROTEIN 1"/>
    <property type="match status" value="1"/>
</dbReference>
<feature type="domain" description="V(D)J recombination-activating protein 1 DNA-binding" evidence="1">
    <location>
        <begin position="2"/>
        <end position="41"/>
    </location>
</feature>
<proteinExistence type="predicted"/>